<feature type="transmembrane region" description="Helical" evidence="6">
    <location>
        <begin position="413"/>
        <end position="435"/>
    </location>
</feature>
<feature type="transmembrane region" description="Helical" evidence="6">
    <location>
        <begin position="149"/>
        <end position="170"/>
    </location>
</feature>
<evidence type="ECO:0000313" key="7">
    <source>
        <dbReference type="EMBL" id="XCH46924.1"/>
    </source>
</evidence>
<dbReference type="InterPro" id="IPR050833">
    <property type="entry name" value="Poly_Biosynth_Transport"/>
</dbReference>
<evidence type="ECO:0000256" key="2">
    <source>
        <dbReference type="ARBA" id="ARBA00022475"/>
    </source>
</evidence>
<keyword evidence="5 6" id="KW-0472">Membrane</keyword>
<dbReference type="EMBL" id="CP144373">
    <property type="protein sequence ID" value="XCH46924.1"/>
    <property type="molecule type" value="Genomic_DNA"/>
</dbReference>
<keyword evidence="3 6" id="KW-0812">Transmembrane</keyword>
<keyword evidence="2" id="KW-1003">Cell membrane</keyword>
<evidence type="ECO:0000256" key="1">
    <source>
        <dbReference type="ARBA" id="ARBA00004651"/>
    </source>
</evidence>
<dbReference type="RefSeq" id="WP_353684450.1">
    <property type="nucleotide sequence ID" value="NZ_CP144373.1"/>
</dbReference>
<dbReference type="PANTHER" id="PTHR30250:SF11">
    <property type="entry name" value="O-ANTIGEN TRANSPORTER-RELATED"/>
    <property type="match status" value="1"/>
</dbReference>
<accession>A0AAU8GZV7</accession>
<feature type="transmembrane region" description="Helical" evidence="6">
    <location>
        <begin position="115"/>
        <end position="137"/>
    </location>
</feature>
<protein>
    <submittedName>
        <fullName evidence="7">Flippase</fullName>
    </submittedName>
</protein>
<feature type="transmembrane region" description="Helical" evidence="6">
    <location>
        <begin position="73"/>
        <end position="94"/>
    </location>
</feature>
<evidence type="ECO:0000256" key="4">
    <source>
        <dbReference type="ARBA" id="ARBA00022989"/>
    </source>
</evidence>
<dbReference type="InterPro" id="IPR002797">
    <property type="entry name" value="Polysacc_synth"/>
</dbReference>
<feature type="transmembrane region" description="Helical" evidence="6">
    <location>
        <begin position="177"/>
        <end position="197"/>
    </location>
</feature>
<dbReference type="Pfam" id="PF01943">
    <property type="entry name" value="Polysacc_synt"/>
    <property type="match status" value="1"/>
</dbReference>
<dbReference type="CDD" id="cd13128">
    <property type="entry name" value="MATE_Wzx_like"/>
    <property type="match status" value="1"/>
</dbReference>
<dbReference type="KEGG" id="taut:V4D30_01265"/>
<feature type="transmembrane region" description="Helical" evidence="6">
    <location>
        <begin position="318"/>
        <end position="340"/>
    </location>
</feature>
<reference evidence="7" key="1">
    <citation type="submission" date="2024-01" db="EMBL/GenBank/DDBJ databases">
        <title>The first autotrophic representatives of the genus Thermodesulfovibrio.</title>
        <authorList>
            <person name="Maltseva A.I."/>
            <person name="Elcheninov A.G."/>
            <person name="Kublanov I.V."/>
            <person name="Lebedinsky A.V."/>
            <person name="Frolov E.N."/>
        </authorList>
    </citation>
    <scope>NUCLEOTIDE SEQUENCE</scope>
    <source>
        <strain evidence="7">3907-1M</strain>
    </source>
</reference>
<evidence type="ECO:0000256" key="3">
    <source>
        <dbReference type="ARBA" id="ARBA00022692"/>
    </source>
</evidence>
<feature type="transmembrane region" description="Helical" evidence="6">
    <location>
        <begin position="388"/>
        <end position="407"/>
    </location>
</feature>
<proteinExistence type="predicted"/>
<dbReference type="AlphaFoldDB" id="A0AAU8GZV7"/>
<organism evidence="7">
    <name type="scientific">Thermodesulfovibrio autotrophicus</name>
    <dbReference type="NCBI Taxonomy" id="3118333"/>
    <lineage>
        <taxon>Bacteria</taxon>
        <taxon>Pseudomonadati</taxon>
        <taxon>Nitrospirota</taxon>
        <taxon>Thermodesulfovibrionia</taxon>
        <taxon>Thermodesulfovibrionales</taxon>
        <taxon>Thermodesulfovibrionaceae</taxon>
        <taxon>Thermodesulfovibrio</taxon>
    </lineage>
</organism>
<feature type="transmembrane region" description="Helical" evidence="6">
    <location>
        <begin position="360"/>
        <end position="381"/>
    </location>
</feature>
<name>A0AAU8GZV7_9BACT</name>
<evidence type="ECO:0000256" key="6">
    <source>
        <dbReference type="SAM" id="Phobius"/>
    </source>
</evidence>
<keyword evidence="4 6" id="KW-1133">Transmembrane helix</keyword>
<dbReference type="GO" id="GO:0005886">
    <property type="term" value="C:plasma membrane"/>
    <property type="evidence" value="ECO:0007669"/>
    <property type="project" value="UniProtKB-SubCell"/>
</dbReference>
<gene>
    <name evidence="7" type="ORF">V4D30_01265</name>
</gene>
<dbReference type="PANTHER" id="PTHR30250">
    <property type="entry name" value="PST FAMILY PREDICTED COLANIC ACID TRANSPORTER"/>
    <property type="match status" value="1"/>
</dbReference>
<comment type="subcellular location">
    <subcellularLocation>
        <location evidence="1">Cell membrane</location>
        <topology evidence="1">Multi-pass membrane protein</topology>
    </subcellularLocation>
</comment>
<feature type="transmembrane region" description="Helical" evidence="6">
    <location>
        <begin position="39"/>
        <end position="61"/>
    </location>
</feature>
<sequence>MERGVRNQSIMKFREMRGFDFSKTHINFIKVISDDKKRLFSNFLSLSTLQAANYIFPLITLPYLVRVLGPEKFGLIAFAQAFIMYFNILTDYGFNLSATREIAIHRENKDKVSEIFSSVMLIKFGLLLLSFIIMSAIVFSFEKFKRDWLIYYLTFGMVVGQTLFPVWFFQGMERMKYITFLNILAKLIFTLAIFAFVRQASDYIYVPLINSLGFIVAGVLALWIIFKDFNIKFYFTGLEKLKYQLKEGWHIFVSTIGINMYKMNSVLVLGIFSDNTTVGYFSIAKRLMDTINSLNSIISQSIYPYTARQIPRGTANSFLRKIGIIIALYTSIIGFMLIFFSDFITKILAGQSLYQTSLSIKLLALVPLVIGVNVPAVHILLGKRKDFLFTRAVILGGFLDLLLNFMLVPYFSYIGSCISVIVTETFVTLMLYWYALDNICLKYLISLLKGGKYGQEKD</sequence>
<feature type="transmembrane region" description="Helical" evidence="6">
    <location>
        <begin position="203"/>
        <end position="226"/>
    </location>
</feature>
<evidence type="ECO:0000256" key="5">
    <source>
        <dbReference type="ARBA" id="ARBA00023136"/>
    </source>
</evidence>